<keyword evidence="3" id="KW-1185">Reference proteome</keyword>
<keyword evidence="1" id="KW-0472">Membrane</keyword>
<comment type="caution">
    <text evidence="2">The sequence shown here is derived from an EMBL/GenBank/DDBJ whole genome shotgun (WGS) entry which is preliminary data.</text>
</comment>
<keyword evidence="1" id="KW-0812">Transmembrane</keyword>
<organism evidence="2 3">
    <name type="scientific">Tuber borchii</name>
    <name type="common">White truffle</name>
    <dbReference type="NCBI Taxonomy" id="42251"/>
    <lineage>
        <taxon>Eukaryota</taxon>
        <taxon>Fungi</taxon>
        <taxon>Dikarya</taxon>
        <taxon>Ascomycota</taxon>
        <taxon>Pezizomycotina</taxon>
        <taxon>Pezizomycetes</taxon>
        <taxon>Pezizales</taxon>
        <taxon>Tuberaceae</taxon>
        <taxon>Tuber</taxon>
    </lineage>
</organism>
<reference evidence="2 3" key="1">
    <citation type="submission" date="2017-04" db="EMBL/GenBank/DDBJ databases">
        <title>Draft genome sequence of Tuber borchii Vittad., a whitish edible truffle.</title>
        <authorList>
            <consortium name="DOE Joint Genome Institute"/>
            <person name="Murat C."/>
            <person name="Kuo A."/>
            <person name="Barry K.W."/>
            <person name="Clum A."/>
            <person name="Dockter R.B."/>
            <person name="Fauchery L."/>
            <person name="Iotti M."/>
            <person name="Kohler A."/>
            <person name="Labutti K."/>
            <person name="Lindquist E.A."/>
            <person name="Lipzen A."/>
            <person name="Ohm R.A."/>
            <person name="Wang M."/>
            <person name="Grigoriev I.V."/>
            <person name="Zambonelli A."/>
            <person name="Martin F.M."/>
        </authorList>
    </citation>
    <scope>NUCLEOTIDE SEQUENCE [LARGE SCALE GENOMIC DNA]</scope>
    <source>
        <strain evidence="2 3">Tbo3840</strain>
    </source>
</reference>
<feature type="transmembrane region" description="Helical" evidence="1">
    <location>
        <begin position="21"/>
        <end position="47"/>
    </location>
</feature>
<gene>
    <name evidence="2" type="ORF">B9Z19DRAFT_1088275</name>
</gene>
<name>A0A2T6ZLR1_TUBBO</name>
<dbReference type="Proteomes" id="UP000244722">
    <property type="component" value="Unassembled WGS sequence"/>
</dbReference>
<accession>A0A2T6ZLR1</accession>
<proteinExistence type="predicted"/>
<evidence type="ECO:0000256" key="1">
    <source>
        <dbReference type="SAM" id="Phobius"/>
    </source>
</evidence>
<dbReference type="EMBL" id="NESQ01000189">
    <property type="protein sequence ID" value="PUU76421.1"/>
    <property type="molecule type" value="Genomic_DNA"/>
</dbReference>
<evidence type="ECO:0000313" key="2">
    <source>
        <dbReference type="EMBL" id="PUU76421.1"/>
    </source>
</evidence>
<protein>
    <submittedName>
        <fullName evidence="2">Uncharacterized protein</fullName>
    </submittedName>
</protein>
<keyword evidence="1" id="KW-1133">Transmembrane helix</keyword>
<evidence type="ECO:0000313" key="3">
    <source>
        <dbReference type="Proteomes" id="UP000244722"/>
    </source>
</evidence>
<dbReference type="AlphaFoldDB" id="A0A2T6ZLR1"/>
<sequence length="56" mass="6555">MYGIIFTLIVNSSLIFMCQNSLFWCEICDVSILFSPISFPFLCMYFAHHIPQLVLF</sequence>